<evidence type="ECO:0000313" key="13">
    <source>
        <dbReference type="EMBL" id="SEB91627.1"/>
    </source>
</evidence>
<sequence>MGSTGGGTRSAPDAVERVARGRRMGREADVCAEEAAAVRAGLVREIVAGGGLTDPAWRAAFEEVPRHLFVPYYYEAGEAGTAARTTGTASTAGAAGAPGTAGAAATAGEAGTSAAGAGEAGTGAAGVGSAGAPGRETAGAARAGAAHGTVGYTRLWRDDPHPLRRARWLAGAYADAPLATRVRDGELITSSSQPSLMARMLQALQVRDGDRVLEIGAGTGYNAALLAHRLGDTHVTTLDLDPEITEAARNHLAAAGFRPAVVTGDGARGCPLYAPYDRIIATCAVASIPSAWIGQCRPGALILTPLATGLIALRVADARHAEGHFLAMPAYFVPLRGSGPPPQVPTHGLPSRPLLDDSFRFLLNVAAGHMEPVEALALWEHEGRPGRERYGVTVRGERQWAWLDDPEGAYGWPLDPPSGLQPGLQPF</sequence>
<evidence type="ECO:0000256" key="3">
    <source>
        <dbReference type="ARBA" id="ARBA00011890"/>
    </source>
</evidence>
<evidence type="ECO:0000256" key="6">
    <source>
        <dbReference type="ARBA" id="ARBA00022603"/>
    </source>
</evidence>
<evidence type="ECO:0000256" key="8">
    <source>
        <dbReference type="ARBA" id="ARBA00022691"/>
    </source>
</evidence>
<accession>A0A1H4N935</accession>
<keyword evidence="5" id="KW-0963">Cytoplasm</keyword>
<evidence type="ECO:0000313" key="14">
    <source>
        <dbReference type="Proteomes" id="UP000198609"/>
    </source>
</evidence>
<evidence type="ECO:0000256" key="2">
    <source>
        <dbReference type="ARBA" id="ARBA00005369"/>
    </source>
</evidence>
<evidence type="ECO:0000256" key="10">
    <source>
        <dbReference type="ARBA" id="ARBA00031323"/>
    </source>
</evidence>
<dbReference type="Proteomes" id="UP000198609">
    <property type="component" value="Unassembled WGS sequence"/>
</dbReference>
<reference evidence="14" key="1">
    <citation type="submission" date="2016-10" db="EMBL/GenBank/DDBJ databases">
        <authorList>
            <person name="Varghese N."/>
            <person name="Submissions S."/>
        </authorList>
    </citation>
    <scope>NUCLEOTIDE SEQUENCE [LARGE SCALE GENOMIC DNA]</scope>
    <source>
        <strain evidence="14">DSM 40318</strain>
    </source>
</reference>
<gene>
    <name evidence="13" type="ORF">SAMN04490356_2176</name>
</gene>
<dbReference type="AlphaFoldDB" id="A0A1H4N935"/>
<keyword evidence="6 13" id="KW-0489">Methyltransferase</keyword>
<dbReference type="EMBL" id="FNST01000002">
    <property type="protein sequence ID" value="SEB91627.1"/>
    <property type="molecule type" value="Genomic_DNA"/>
</dbReference>
<dbReference type="PANTHER" id="PTHR11579:SF0">
    <property type="entry name" value="PROTEIN-L-ISOASPARTATE(D-ASPARTATE) O-METHYLTRANSFERASE"/>
    <property type="match status" value="1"/>
</dbReference>
<organism evidence="13 14">
    <name type="scientific">Streptomyces melanosporofaciens</name>
    <dbReference type="NCBI Taxonomy" id="67327"/>
    <lineage>
        <taxon>Bacteria</taxon>
        <taxon>Bacillati</taxon>
        <taxon>Actinomycetota</taxon>
        <taxon>Actinomycetes</taxon>
        <taxon>Kitasatosporales</taxon>
        <taxon>Streptomycetaceae</taxon>
        <taxon>Streptomyces</taxon>
        <taxon>Streptomyces violaceusniger group</taxon>
    </lineage>
</organism>
<comment type="similarity">
    <text evidence="2">Belongs to the methyltransferase superfamily. L-isoaspartyl/D-aspartyl protein methyltransferase family.</text>
</comment>
<dbReference type="GO" id="GO:0032259">
    <property type="term" value="P:methylation"/>
    <property type="evidence" value="ECO:0007669"/>
    <property type="project" value="UniProtKB-KW"/>
</dbReference>
<dbReference type="PANTHER" id="PTHR11579">
    <property type="entry name" value="PROTEIN-L-ISOASPARTATE O-METHYLTRANSFERASE"/>
    <property type="match status" value="1"/>
</dbReference>
<evidence type="ECO:0000256" key="9">
    <source>
        <dbReference type="ARBA" id="ARBA00030757"/>
    </source>
</evidence>
<dbReference type="Pfam" id="PF01135">
    <property type="entry name" value="PCMT"/>
    <property type="match status" value="1"/>
</dbReference>
<keyword evidence="14" id="KW-1185">Reference proteome</keyword>
<evidence type="ECO:0000256" key="5">
    <source>
        <dbReference type="ARBA" id="ARBA00022490"/>
    </source>
</evidence>
<feature type="compositionally biased region" description="Gly residues" evidence="12">
    <location>
        <begin position="118"/>
        <end position="131"/>
    </location>
</feature>
<evidence type="ECO:0000256" key="1">
    <source>
        <dbReference type="ARBA" id="ARBA00004496"/>
    </source>
</evidence>
<feature type="region of interest" description="Disordered" evidence="12">
    <location>
        <begin position="113"/>
        <end position="142"/>
    </location>
</feature>
<protein>
    <recommendedName>
        <fullName evidence="4">Protein-L-isoaspartate O-methyltransferase</fullName>
        <ecNumber evidence="3">2.1.1.77</ecNumber>
    </recommendedName>
    <alternativeName>
        <fullName evidence="11">L-isoaspartyl protein carboxyl methyltransferase</fullName>
    </alternativeName>
    <alternativeName>
        <fullName evidence="9">Protein L-isoaspartyl methyltransferase</fullName>
    </alternativeName>
    <alternativeName>
        <fullName evidence="10">Protein-beta-aspartate methyltransferase</fullName>
    </alternativeName>
</protein>
<feature type="compositionally biased region" description="Low complexity" evidence="12">
    <location>
        <begin position="132"/>
        <end position="142"/>
    </location>
</feature>
<dbReference type="CDD" id="cd02440">
    <property type="entry name" value="AdoMet_MTases"/>
    <property type="match status" value="1"/>
</dbReference>
<keyword evidence="8" id="KW-0949">S-adenosyl-L-methionine</keyword>
<proteinExistence type="inferred from homology"/>
<dbReference type="GO" id="GO:0004719">
    <property type="term" value="F:protein-L-isoaspartate (D-aspartate) O-methyltransferase activity"/>
    <property type="evidence" value="ECO:0007669"/>
    <property type="project" value="UniProtKB-EC"/>
</dbReference>
<dbReference type="EC" id="2.1.1.77" evidence="3"/>
<dbReference type="Gene3D" id="3.40.50.150">
    <property type="entry name" value="Vaccinia Virus protein VP39"/>
    <property type="match status" value="1"/>
</dbReference>
<evidence type="ECO:0000256" key="11">
    <source>
        <dbReference type="ARBA" id="ARBA00031350"/>
    </source>
</evidence>
<name>A0A1H4N935_STRMJ</name>
<dbReference type="GO" id="GO:0005737">
    <property type="term" value="C:cytoplasm"/>
    <property type="evidence" value="ECO:0007669"/>
    <property type="project" value="UniProtKB-SubCell"/>
</dbReference>
<keyword evidence="7 13" id="KW-0808">Transferase</keyword>
<dbReference type="SUPFAM" id="SSF53335">
    <property type="entry name" value="S-adenosyl-L-methionine-dependent methyltransferases"/>
    <property type="match status" value="1"/>
</dbReference>
<evidence type="ECO:0000256" key="7">
    <source>
        <dbReference type="ARBA" id="ARBA00022679"/>
    </source>
</evidence>
<dbReference type="InterPro" id="IPR000682">
    <property type="entry name" value="PCMT"/>
</dbReference>
<evidence type="ECO:0000256" key="4">
    <source>
        <dbReference type="ARBA" id="ARBA00013346"/>
    </source>
</evidence>
<dbReference type="InterPro" id="IPR029063">
    <property type="entry name" value="SAM-dependent_MTases_sf"/>
</dbReference>
<evidence type="ECO:0000256" key="12">
    <source>
        <dbReference type="SAM" id="MobiDB-lite"/>
    </source>
</evidence>
<comment type="subcellular location">
    <subcellularLocation>
        <location evidence="1">Cytoplasm</location>
    </subcellularLocation>
</comment>